<sequence>MPKDFQNMFERLTVPLFPEEEMLDLASRMLAFSGLMYEPQALDKLAVFSEGSPIYVWSLIRELLSKDIKKLTLTYLDENSMKGMTNYVSMLLQQLLKDAGEYKEGGYHTLSAVNFLSTHMAEKNSHELFFRAFSEQLSEHTKETFNDEMNTMTFNHAMGYLSGAGSQVRFPHDTWADVLEGEGANNPFTAEIQTIVQEFSDTGVFETVKREAVPKAWETAVSRYEKSPSRQHEAL</sequence>
<gene>
    <name evidence="1" type="ORF">METZ01_LOCUS497971</name>
</gene>
<evidence type="ECO:0000313" key="1">
    <source>
        <dbReference type="EMBL" id="SVE45117.1"/>
    </source>
</evidence>
<reference evidence="1" key="1">
    <citation type="submission" date="2018-05" db="EMBL/GenBank/DDBJ databases">
        <authorList>
            <person name="Lanie J.A."/>
            <person name="Ng W.-L."/>
            <person name="Kazmierczak K.M."/>
            <person name="Andrzejewski T.M."/>
            <person name="Davidsen T.M."/>
            <person name="Wayne K.J."/>
            <person name="Tettelin H."/>
            <person name="Glass J.I."/>
            <person name="Rusch D."/>
            <person name="Podicherti R."/>
            <person name="Tsui H.-C.T."/>
            <person name="Winkler M.E."/>
        </authorList>
    </citation>
    <scope>NUCLEOTIDE SEQUENCE</scope>
</reference>
<dbReference type="AlphaFoldDB" id="A0A383DKX5"/>
<proteinExistence type="predicted"/>
<accession>A0A383DKX5</accession>
<feature type="non-terminal residue" evidence="1">
    <location>
        <position position="235"/>
    </location>
</feature>
<organism evidence="1">
    <name type="scientific">marine metagenome</name>
    <dbReference type="NCBI Taxonomy" id="408172"/>
    <lineage>
        <taxon>unclassified sequences</taxon>
        <taxon>metagenomes</taxon>
        <taxon>ecological metagenomes</taxon>
    </lineage>
</organism>
<protein>
    <submittedName>
        <fullName evidence="1">Uncharacterized protein</fullName>
    </submittedName>
</protein>
<dbReference type="EMBL" id="UINC01218195">
    <property type="protein sequence ID" value="SVE45117.1"/>
    <property type="molecule type" value="Genomic_DNA"/>
</dbReference>
<name>A0A383DKX5_9ZZZZ</name>